<feature type="chain" id="PRO_5002720404" description="Outer membrane protein W" evidence="9">
    <location>
        <begin position="30"/>
        <end position="223"/>
    </location>
</feature>
<keyword evidence="5 9" id="KW-0732">Signal</keyword>
<feature type="signal peptide" evidence="9">
    <location>
        <begin position="1"/>
        <end position="29"/>
    </location>
</feature>
<keyword evidence="4" id="KW-0812">Transmembrane</keyword>
<dbReference type="eggNOG" id="COG3047">
    <property type="taxonomic scope" value="Bacteria"/>
</dbReference>
<evidence type="ECO:0000256" key="6">
    <source>
        <dbReference type="ARBA" id="ARBA00023136"/>
    </source>
</evidence>
<dbReference type="InterPro" id="IPR011250">
    <property type="entry name" value="OMP/PagP_B-barrel"/>
</dbReference>
<comment type="similarity">
    <text evidence="2">Belongs to the OmpW/AlkL family.</text>
</comment>
<dbReference type="GO" id="GO:0044384">
    <property type="term" value="C:host outer membrane"/>
    <property type="evidence" value="ECO:0007669"/>
    <property type="project" value="InterPro"/>
</dbReference>
<dbReference type="Pfam" id="PF03922">
    <property type="entry name" value="OmpW"/>
    <property type="match status" value="1"/>
</dbReference>
<evidence type="ECO:0000256" key="3">
    <source>
        <dbReference type="ARBA" id="ARBA00022452"/>
    </source>
</evidence>
<keyword evidence="6" id="KW-0472">Membrane</keyword>
<name>A8GF85_SERP5</name>
<evidence type="ECO:0000256" key="2">
    <source>
        <dbReference type="ARBA" id="ARBA00009330"/>
    </source>
</evidence>
<dbReference type="EMBL" id="CP000826">
    <property type="protein sequence ID" value="ABV41775.1"/>
    <property type="molecule type" value="Genomic_DNA"/>
</dbReference>
<dbReference type="NCBIfam" id="NF008202">
    <property type="entry name" value="PRK10959.1"/>
    <property type="match status" value="1"/>
</dbReference>
<dbReference type="PANTHER" id="PTHR36920:SF1">
    <property type="entry name" value="OUTER MEMBRANE PROTEIN W"/>
    <property type="match status" value="1"/>
</dbReference>
<dbReference type="AlphaFoldDB" id="A8GF85"/>
<dbReference type="GO" id="GO:0055085">
    <property type="term" value="P:transmembrane transport"/>
    <property type="evidence" value="ECO:0007669"/>
    <property type="project" value="TreeGrafter"/>
</dbReference>
<proteinExistence type="inferred from homology"/>
<dbReference type="PROSITE" id="PS00695">
    <property type="entry name" value="ENT_VIR_OMP_2"/>
    <property type="match status" value="1"/>
</dbReference>
<dbReference type="InterPro" id="IPR005618">
    <property type="entry name" value="OMPW"/>
</dbReference>
<keyword evidence="3" id="KW-1134">Transmembrane beta strand</keyword>
<gene>
    <name evidence="10" type="ordered locus">Spro_2674</name>
</gene>
<evidence type="ECO:0000256" key="1">
    <source>
        <dbReference type="ARBA" id="ARBA00004442"/>
    </source>
</evidence>
<dbReference type="STRING" id="399741.Spro_2674"/>
<accession>A8GF85</accession>
<dbReference type="SUPFAM" id="SSF56925">
    <property type="entry name" value="OMPA-like"/>
    <property type="match status" value="1"/>
</dbReference>
<dbReference type="FunFam" id="2.40.160.20:FF:000001">
    <property type="entry name" value="Outer membrane protein W"/>
    <property type="match status" value="1"/>
</dbReference>
<dbReference type="InterPro" id="IPR000758">
    <property type="entry name" value="Enterovir_OMP"/>
</dbReference>
<dbReference type="HOGENOM" id="CLU_042505_1_1_6"/>
<sequence precursor="true">MITTQMEWIMKKTTLVVLAAMMAPMLASAHQAGDFLFRAGAATVRPNAGSDDVLGQGSFSADNNTQLGLTFGYMVTDNIGVELLAATPFRHKVGLNGGAVNGNIATVHDLPPTLMAQYYFGDKQDKLRPYLGLGVNYTTFFDEKFNDNGKSAGLSNLSLKDSWGVAAQAGLDYNLDEHWMLNMSVWWMNIETKARFDDADGNHHSIDTRLDPWVFMFGAGYRF</sequence>
<evidence type="ECO:0000256" key="4">
    <source>
        <dbReference type="ARBA" id="ARBA00022692"/>
    </source>
</evidence>
<evidence type="ECO:0000313" key="10">
    <source>
        <dbReference type="EMBL" id="ABV41775.1"/>
    </source>
</evidence>
<protein>
    <recommendedName>
        <fullName evidence="8">Outer membrane protein W</fullName>
    </recommendedName>
</protein>
<dbReference type="GO" id="GO:0009279">
    <property type="term" value="C:cell outer membrane"/>
    <property type="evidence" value="ECO:0007669"/>
    <property type="project" value="UniProtKB-SubCell"/>
</dbReference>
<organism evidence="10">
    <name type="scientific">Serratia proteamaculans (strain 568)</name>
    <dbReference type="NCBI Taxonomy" id="399741"/>
    <lineage>
        <taxon>Bacteria</taxon>
        <taxon>Pseudomonadati</taxon>
        <taxon>Pseudomonadota</taxon>
        <taxon>Gammaproteobacteria</taxon>
        <taxon>Enterobacterales</taxon>
        <taxon>Yersiniaceae</taxon>
        <taxon>Serratia</taxon>
    </lineage>
</organism>
<evidence type="ECO:0000256" key="5">
    <source>
        <dbReference type="ARBA" id="ARBA00022729"/>
    </source>
</evidence>
<dbReference type="PANTHER" id="PTHR36920">
    <property type="match status" value="1"/>
</dbReference>
<dbReference type="KEGG" id="spe:Spro_2674"/>
<keyword evidence="7" id="KW-0998">Cell outer membrane</keyword>
<reference evidence="10" key="1">
    <citation type="submission" date="2007-09" db="EMBL/GenBank/DDBJ databases">
        <title>Complete sequence of chromosome of Serratia proteamaculans 568.</title>
        <authorList>
            <consortium name="US DOE Joint Genome Institute"/>
            <person name="Copeland A."/>
            <person name="Lucas S."/>
            <person name="Lapidus A."/>
            <person name="Barry K."/>
            <person name="Glavina del Rio T."/>
            <person name="Dalin E."/>
            <person name="Tice H."/>
            <person name="Pitluck S."/>
            <person name="Chain P."/>
            <person name="Malfatti S."/>
            <person name="Shin M."/>
            <person name="Vergez L."/>
            <person name="Schmutz J."/>
            <person name="Larimer F."/>
            <person name="Land M."/>
            <person name="Hauser L."/>
            <person name="Kyrpides N."/>
            <person name="Kim E."/>
            <person name="Taghavi S."/>
            <person name="Newman L."/>
            <person name="Vangronsveld J."/>
            <person name="van der Lelie D."/>
            <person name="Richardson P."/>
        </authorList>
    </citation>
    <scope>NUCLEOTIDE SEQUENCE [LARGE SCALE GENOMIC DNA]</scope>
    <source>
        <strain evidence="10">568</strain>
    </source>
</reference>
<comment type="subcellular location">
    <subcellularLocation>
        <location evidence="1">Cell outer membrane</location>
    </subcellularLocation>
</comment>
<evidence type="ECO:0000256" key="8">
    <source>
        <dbReference type="ARBA" id="ARBA00074212"/>
    </source>
</evidence>
<evidence type="ECO:0000256" key="9">
    <source>
        <dbReference type="SAM" id="SignalP"/>
    </source>
</evidence>
<dbReference type="Gene3D" id="2.40.160.20">
    <property type="match status" value="1"/>
</dbReference>
<evidence type="ECO:0000256" key="7">
    <source>
        <dbReference type="ARBA" id="ARBA00023237"/>
    </source>
</evidence>